<proteinExistence type="predicted"/>
<evidence type="ECO:0000313" key="2">
    <source>
        <dbReference type="Proteomes" id="UP000246410"/>
    </source>
</evidence>
<accession>A0A317NIF1</accession>
<evidence type="ECO:0000313" key="1">
    <source>
        <dbReference type="EMBL" id="PWV74434.1"/>
    </source>
</evidence>
<dbReference type="EMBL" id="QGTL01000006">
    <property type="protein sequence ID" value="PWV74434.1"/>
    <property type="molecule type" value="Genomic_DNA"/>
</dbReference>
<gene>
    <name evidence="1" type="ORF">DFR69_106245</name>
</gene>
<comment type="caution">
    <text evidence="1">The sequence shown here is derived from an EMBL/GenBank/DDBJ whole genome shotgun (WGS) entry which is preliminary data.</text>
</comment>
<keyword evidence="2" id="KW-1185">Reference proteome</keyword>
<dbReference type="Proteomes" id="UP000246410">
    <property type="component" value="Unassembled WGS sequence"/>
</dbReference>
<protein>
    <submittedName>
        <fullName evidence="1">Uncharacterized protein</fullName>
    </submittedName>
</protein>
<name>A0A317NIF1_9NOCA</name>
<organism evidence="1 2">
    <name type="scientific">Nocardia neocaledoniensis</name>
    <dbReference type="NCBI Taxonomy" id="236511"/>
    <lineage>
        <taxon>Bacteria</taxon>
        <taxon>Bacillati</taxon>
        <taxon>Actinomycetota</taxon>
        <taxon>Actinomycetes</taxon>
        <taxon>Mycobacteriales</taxon>
        <taxon>Nocardiaceae</taxon>
        <taxon>Nocardia</taxon>
    </lineage>
</organism>
<reference evidence="1 2" key="1">
    <citation type="submission" date="2018-05" db="EMBL/GenBank/DDBJ databases">
        <title>Genomic Encyclopedia of Type Strains, Phase IV (KMG-IV): sequencing the most valuable type-strain genomes for metagenomic binning, comparative biology and taxonomic classification.</title>
        <authorList>
            <person name="Goeker M."/>
        </authorList>
    </citation>
    <scope>NUCLEOTIDE SEQUENCE [LARGE SCALE GENOMIC DNA]</scope>
    <source>
        <strain evidence="1 2">DSM 44717</strain>
    </source>
</reference>
<dbReference type="AlphaFoldDB" id="A0A317NIF1"/>
<sequence>MATSVTETPAHRCAAYRQLGWRVVLDSHDNIVLPADQIHGIQVCNRLADRVADQLRHSRIQTPIVHNTATGQRMFLTTAIRAEDPRLINIFPRGSKVQAIRTAPGSPIPLPTPGDPTRVWLSPPRPGALADFELVYTITRDAARGVLDAA</sequence>
<dbReference type="RefSeq" id="WP_146229327.1">
    <property type="nucleotide sequence ID" value="NZ_QGTL01000006.1"/>
</dbReference>